<dbReference type="Proteomes" id="UP000035909">
    <property type="component" value="Unassembled WGS sequence"/>
</dbReference>
<evidence type="ECO:0000256" key="1">
    <source>
        <dbReference type="SAM" id="Phobius"/>
    </source>
</evidence>
<name>A0A0J1H8Q5_9GAMM</name>
<keyword evidence="3" id="KW-1185">Reference proteome</keyword>
<dbReference type="STRING" id="320778.ABT57_14620"/>
<dbReference type="AlphaFoldDB" id="A0A0J1H8Q5"/>
<evidence type="ECO:0000313" key="2">
    <source>
        <dbReference type="EMBL" id="KLV08059.1"/>
    </source>
</evidence>
<organism evidence="2 3">
    <name type="scientific">Photobacterium ganghwense</name>
    <dbReference type="NCBI Taxonomy" id="320778"/>
    <lineage>
        <taxon>Bacteria</taxon>
        <taxon>Pseudomonadati</taxon>
        <taxon>Pseudomonadota</taxon>
        <taxon>Gammaproteobacteria</taxon>
        <taxon>Vibrionales</taxon>
        <taxon>Vibrionaceae</taxon>
        <taxon>Photobacterium</taxon>
    </lineage>
</organism>
<feature type="transmembrane region" description="Helical" evidence="1">
    <location>
        <begin position="76"/>
        <end position="95"/>
    </location>
</feature>
<accession>A0A0J1H8Q5</accession>
<feature type="transmembrane region" description="Helical" evidence="1">
    <location>
        <begin position="36"/>
        <end position="55"/>
    </location>
</feature>
<feature type="transmembrane region" description="Helical" evidence="1">
    <location>
        <begin position="7"/>
        <end position="30"/>
    </location>
</feature>
<gene>
    <name evidence="2" type="ORF">ABT57_14620</name>
</gene>
<keyword evidence="1" id="KW-0812">Transmembrane</keyword>
<proteinExistence type="predicted"/>
<protein>
    <submittedName>
        <fullName evidence="2">Uncharacterized protein</fullName>
    </submittedName>
</protein>
<keyword evidence="1" id="KW-0472">Membrane</keyword>
<reference evidence="2 3" key="1">
    <citation type="submission" date="2015-05" db="EMBL/GenBank/DDBJ databases">
        <title>Photobacterium galathea sp. nov.</title>
        <authorList>
            <person name="Machado H."/>
            <person name="Gram L."/>
        </authorList>
    </citation>
    <scope>NUCLEOTIDE SEQUENCE [LARGE SCALE GENOMIC DNA]</scope>
    <source>
        <strain evidence="2 3">DSM 22954</strain>
    </source>
</reference>
<dbReference type="OrthoDB" id="9991127at2"/>
<keyword evidence="1" id="KW-1133">Transmembrane helix</keyword>
<dbReference type="EMBL" id="LDOU01000015">
    <property type="protein sequence ID" value="KLV08059.1"/>
    <property type="molecule type" value="Genomic_DNA"/>
</dbReference>
<sequence length="112" mass="12746">MRNLYRLVLGLYGLWILLAISITLLILYSFDSPKWLLGYLLVLGDLALVLFWANVRLYQRAKQGGLCVNTIGFKETLLSCLLFTPMEAVIVLPAMNLYRLRHAVLVEKSRCG</sequence>
<dbReference type="RefSeq" id="WP_047885951.1">
    <property type="nucleotide sequence ID" value="NZ_CP071326.1"/>
</dbReference>
<evidence type="ECO:0000313" key="3">
    <source>
        <dbReference type="Proteomes" id="UP000035909"/>
    </source>
</evidence>
<dbReference type="PATRIC" id="fig|320778.3.peg.3179"/>
<comment type="caution">
    <text evidence="2">The sequence shown here is derived from an EMBL/GenBank/DDBJ whole genome shotgun (WGS) entry which is preliminary data.</text>
</comment>